<evidence type="ECO:0000313" key="5">
    <source>
        <dbReference type="EMBL" id="PNT99087.1"/>
    </source>
</evidence>
<dbReference type="EMBL" id="NIOJ01000021">
    <property type="protein sequence ID" value="PNT99087.1"/>
    <property type="molecule type" value="Genomic_DNA"/>
</dbReference>
<evidence type="ECO:0000256" key="3">
    <source>
        <dbReference type="ARBA" id="ARBA00022840"/>
    </source>
</evidence>
<dbReference type="CDD" id="cd03230">
    <property type="entry name" value="ABC_DR_subfamily_A"/>
    <property type="match status" value="1"/>
</dbReference>
<evidence type="ECO:0000256" key="1">
    <source>
        <dbReference type="ARBA" id="ARBA00022448"/>
    </source>
</evidence>
<keyword evidence="2" id="KW-0547">Nucleotide-binding</keyword>
<reference evidence="5 6" key="1">
    <citation type="submission" date="2017-06" db="EMBL/GenBank/DDBJ databases">
        <title>Investigating the central metabolism of Clostridium thermosuccinogenes.</title>
        <authorList>
            <person name="Koendjbiharie J.G."/>
            <person name="van Kranenburg R."/>
        </authorList>
    </citation>
    <scope>NUCLEOTIDE SEQUENCE [LARGE SCALE GENOMIC DNA]</scope>
    <source>
        <strain evidence="5 6">DSM 5806</strain>
    </source>
</reference>
<dbReference type="Proteomes" id="UP000236151">
    <property type="component" value="Unassembled WGS sequence"/>
</dbReference>
<dbReference type="KEGG" id="cthd:CDO33_18360"/>
<dbReference type="GO" id="GO:0016887">
    <property type="term" value="F:ATP hydrolysis activity"/>
    <property type="evidence" value="ECO:0007669"/>
    <property type="project" value="InterPro"/>
</dbReference>
<dbReference type="GO" id="GO:0005524">
    <property type="term" value="F:ATP binding"/>
    <property type="evidence" value="ECO:0007669"/>
    <property type="project" value="UniProtKB-KW"/>
</dbReference>
<dbReference type="SUPFAM" id="SSF52540">
    <property type="entry name" value="P-loop containing nucleoside triphosphate hydrolases"/>
    <property type="match status" value="1"/>
</dbReference>
<name>A0A2K2FJY8_9CLOT</name>
<sequence>MKAVECSALTKKFAKTTALDSLTFSLDENKIIGLIGRNGAGKTTFLKTCAGYIKPTSGEIKVFGEKVFDNMNAISKLIYIYDDIKYNDSLRLGDILKLGPLYYKDWNSDFAVKLLKRFGLKDHMKYCKLSRGMKTQFNIIVGLCSRAPLSLLDEPTLGLDAAVRKDFYNILLNDYMEHPRTIIISSHLLSELENLLEEIVLIDNGKLVLHKSVEELQEYGVYLNGRSDIIGPFIKDKQVLSLRKLGNSIIAGIKNDLSDADRSYLSANNVDISKINVEDVCIYLTRKREDGEPYAF</sequence>
<protein>
    <recommendedName>
        <fullName evidence="4">ABC transporter domain-containing protein</fullName>
    </recommendedName>
</protein>
<evidence type="ECO:0000256" key="2">
    <source>
        <dbReference type="ARBA" id="ARBA00022741"/>
    </source>
</evidence>
<dbReference type="PANTHER" id="PTHR42939:SF1">
    <property type="entry name" value="ABC TRANSPORTER ATP-BINDING PROTEIN ALBC-RELATED"/>
    <property type="match status" value="1"/>
</dbReference>
<gene>
    <name evidence="5" type="ORF">CDQ84_09535</name>
</gene>
<accession>A0A2K2FJY8</accession>
<dbReference type="InterPro" id="IPR003593">
    <property type="entry name" value="AAA+_ATPase"/>
</dbReference>
<dbReference type="Gene3D" id="3.40.50.300">
    <property type="entry name" value="P-loop containing nucleotide triphosphate hydrolases"/>
    <property type="match status" value="1"/>
</dbReference>
<dbReference type="InterPro" id="IPR051782">
    <property type="entry name" value="ABC_Transporter_VariousFunc"/>
</dbReference>
<comment type="caution">
    <text evidence="5">The sequence shown here is derived from an EMBL/GenBank/DDBJ whole genome shotgun (WGS) entry which is preliminary data.</text>
</comment>
<evidence type="ECO:0000259" key="4">
    <source>
        <dbReference type="PROSITE" id="PS50893"/>
    </source>
</evidence>
<keyword evidence="6" id="KW-1185">Reference proteome</keyword>
<dbReference type="RefSeq" id="WP_103081509.1">
    <property type="nucleotide sequence ID" value="NZ_CP021850.1"/>
</dbReference>
<dbReference type="AlphaFoldDB" id="A0A2K2FJY8"/>
<keyword evidence="1" id="KW-0813">Transport</keyword>
<dbReference type="SMART" id="SM00382">
    <property type="entry name" value="AAA"/>
    <property type="match status" value="1"/>
</dbReference>
<dbReference type="InterPro" id="IPR003439">
    <property type="entry name" value="ABC_transporter-like_ATP-bd"/>
</dbReference>
<organism evidence="5 6">
    <name type="scientific">Clostridium thermosuccinogenes</name>
    <dbReference type="NCBI Taxonomy" id="84032"/>
    <lineage>
        <taxon>Bacteria</taxon>
        <taxon>Bacillati</taxon>
        <taxon>Bacillota</taxon>
        <taxon>Clostridia</taxon>
        <taxon>Eubacteriales</taxon>
        <taxon>Clostridiaceae</taxon>
        <taxon>Clostridium</taxon>
    </lineage>
</organism>
<dbReference type="OrthoDB" id="9804819at2"/>
<feature type="domain" description="ABC transporter" evidence="4">
    <location>
        <begin position="4"/>
        <end position="229"/>
    </location>
</feature>
<keyword evidence="3" id="KW-0067">ATP-binding</keyword>
<dbReference type="Pfam" id="PF00005">
    <property type="entry name" value="ABC_tran"/>
    <property type="match status" value="1"/>
</dbReference>
<evidence type="ECO:0000313" key="6">
    <source>
        <dbReference type="Proteomes" id="UP000236151"/>
    </source>
</evidence>
<dbReference type="InterPro" id="IPR027417">
    <property type="entry name" value="P-loop_NTPase"/>
</dbReference>
<proteinExistence type="predicted"/>
<dbReference type="PANTHER" id="PTHR42939">
    <property type="entry name" value="ABC TRANSPORTER ATP-BINDING PROTEIN ALBC-RELATED"/>
    <property type="match status" value="1"/>
</dbReference>
<dbReference type="PROSITE" id="PS50893">
    <property type="entry name" value="ABC_TRANSPORTER_2"/>
    <property type="match status" value="1"/>
</dbReference>